<reference evidence="3" key="1">
    <citation type="submission" date="2023-07" db="EMBL/GenBank/DDBJ databases">
        <title>Sorghum-associated microbial communities from plants grown in Nebraska, USA.</title>
        <authorList>
            <person name="Schachtman D."/>
        </authorList>
    </citation>
    <scope>NUCLEOTIDE SEQUENCE</scope>
    <source>
        <strain evidence="3">BE261</strain>
    </source>
</reference>
<dbReference type="InterPro" id="IPR012338">
    <property type="entry name" value="Beta-lactam/transpept-like"/>
</dbReference>
<dbReference type="GO" id="GO:0009002">
    <property type="term" value="F:serine-type D-Ala-D-Ala carboxypeptidase activity"/>
    <property type="evidence" value="ECO:0007669"/>
    <property type="project" value="UniProtKB-EC"/>
</dbReference>
<comment type="caution">
    <text evidence="3">The sequence shown here is derived from an EMBL/GenBank/DDBJ whole genome shotgun (WGS) entry which is preliminary data.</text>
</comment>
<dbReference type="PANTHER" id="PTHR43283:SF18">
    <property type="match status" value="1"/>
</dbReference>
<keyword evidence="3" id="KW-0645">Protease</keyword>
<dbReference type="AlphaFoldDB" id="A0AAW8NCM5"/>
<dbReference type="Gene3D" id="3.40.710.10">
    <property type="entry name" value="DD-peptidase/beta-lactamase superfamily"/>
    <property type="match status" value="1"/>
</dbReference>
<organism evidence="3 4">
    <name type="scientific">Pseudarthrobacter oxydans</name>
    <name type="common">Arthrobacter oxydans</name>
    <dbReference type="NCBI Taxonomy" id="1671"/>
    <lineage>
        <taxon>Bacteria</taxon>
        <taxon>Bacillati</taxon>
        <taxon>Actinomycetota</taxon>
        <taxon>Actinomycetes</taxon>
        <taxon>Micrococcales</taxon>
        <taxon>Micrococcaceae</taxon>
        <taxon>Pseudarthrobacter</taxon>
    </lineage>
</organism>
<keyword evidence="3" id="KW-0121">Carboxypeptidase</keyword>
<dbReference type="PANTHER" id="PTHR43283">
    <property type="entry name" value="BETA-LACTAMASE-RELATED"/>
    <property type="match status" value="1"/>
</dbReference>
<feature type="chain" id="PRO_5043342318" evidence="1">
    <location>
        <begin position="31"/>
        <end position="391"/>
    </location>
</feature>
<feature type="signal peptide" evidence="1">
    <location>
        <begin position="1"/>
        <end position="30"/>
    </location>
</feature>
<dbReference type="RefSeq" id="WP_251420493.1">
    <property type="nucleotide sequence ID" value="NZ_JAVDTN010000014.1"/>
</dbReference>
<name>A0AAW8NCM5_PSEOX</name>
<dbReference type="SUPFAM" id="SSF56601">
    <property type="entry name" value="beta-lactamase/transpeptidase-like"/>
    <property type="match status" value="1"/>
</dbReference>
<dbReference type="GeneID" id="97423901"/>
<evidence type="ECO:0000259" key="2">
    <source>
        <dbReference type="Pfam" id="PF00144"/>
    </source>
</evidence>
<protein>
    <submittedName>
        <fullName evidence="3">D-alanyl-D-alanine carboxypeptidase</fullName>
        <ecNumber evidence="3">3.4.16.4</ecNumber>
    </submittedName>
</protein>
<dbReference type="Proteomes" id="UP001262032">
    <property type="component" value="Unassembled WGS sequence"/>
</dbReference>
<dbReference type="Pfam" id="PF00144">
    <property type="entry name" value="Beta-lactamase"/>
    <property type="match status" value="1"/>
</dbReference>
<evidence type="ECO:0000313" key="4">
    <source>
        <dbReference type="Proteomes" id="UP001262032"/>
    </source>
</evidence>
<keyword evidence="1" id="KW-0732">Signal</keyword>
<feature type="domain" description="Beta-lactamase-related" evidence="2">
    <location>
        <begin position="44"/>
        <end position="333"/>
    </location>
</feature>
<gene>
    <name evidence="3" type="ORF">J2X12_003377</name>
</gene>
<dbReference type="EC" id="3.4.16.4" evidence="3"/>
<dbReference type="EMBL" id="JAVDWN010000014">
    <property type="protein sequence ID" value="MDR7165328.1"/>
    <property type="molecule type" value="Genomic_DNA"/>
</dbReference>
<evidence type="ECO:0000313" key="3">
    <source>
        <dbReference type="EMBL" id="MDR7165328.1"/>
    </source>
</evidence>
<proteinExistence type="predicted"/>
<sequence length="391" mass="42300">MRTSSKSLLGALAAAALALGACTYSDPAPAPASFGTAPPPTRSIDNTMRAFVDQGSVAVVAEVRWPGGTWSRAYGVRNLESKVAATPEDQVFVASITKSMTAVSVMKLVEDGLIGLDDPVNGILDSFTTVLKPPGPITVRQLLGHTSGMRSFEEVTERTADDVRRVIEEDVSPQRGLELTGQLPWDARDVGSFRYSNSNYLALGQLVEKLRGRPFAEVLRQDVIDRLKLERTTLDPAAAAGPDVIRSYITYRGERLDVTEAPGALGSPASGAMSTMSDINDFYGALFRGELLAKESVQEMTRAEAIPLYGLGLRRWNQDCDGAHRFGGTGGYWTYRTASVASTDGKYQATMTLVTPPMPTALEDPETDDKLNLWDDQMVSALQETLDRLCP</sequence>
<dbReference type="InterPro" id="IPR050789">
    <property type="entry name" value="Diverse_Enzym_Activities"/>
</dbReference>
<keyword evidence="3" id="KW-0378">Hydrolase</keyword>
<dbReference type="InterPro" id="IPR001466">
    <property type="entry name" value="Beta-lactam-related"/>
</dbReference>
<dbReference type="PROSITE" id="PS51257">
    <property type="entry name" value="PROKAR_LIPOPROTEIN"/>
    <property type="match status" value="1"/>
</dbReference>
<evidence type="ECO:0000256" key="1">
    <source>
        <dbReference type="SAM" id="SignalP"/>
    </source>
</evidence>
<accession>A0AAW8NCM5</accession>